<keyword evidence="5 6" id="KW-0472">Membrane</keyword>
<evidence type="ECO:0000256" key="2">
    <source>
        <dbReference type="ARBA" id="ARBA00022475"/>
    </source>
</evidence>
<dbReference type="AlphaFoldDB" id="A0A6B0SK98"/>
<evidence type="ECO:0000256" key="6">
    <source>
        <dbReference type="SAM" id="Phobius"/>
    </source>
</evidence>
<evidence type="ECO:0000313" key="7">
    <source>
        <dbReference type="EMBL" id="MXR19300.1"/>
    </source>
</evidence>
<dbReference type="InterPro" id="IPR039428">
    <property type="entry name" value="NUOK/Mnh_C1-like"/>
</dbReference>
<feature type="transmembrane region" description="Helical" evidence="6">
    <location>
        <begin position="6"/>
        <end position="21"/>
    </location>
</feature>
<evidence type="ECO:0000256" key="1">
    <source>
        <dbReference type="ARBA" id="ARBA00004651"/>
    </source>
</evidence>
<evidence type="ECO:0000256" key="4">
    <source>
        <dbReference type="ARBA" id="ARBA00022989"/>
    </source>
</evidence>
<comment type="subcellular location">
    <subcellularLocation>
        <location evidence="1">Cell membrane</location>
        <topology evidence="1">Multi-pass membrane protein</topology>
    </subcellularLocation>
</comment>
<name>A0A6B0SK98_9EURY</name>
<feature type="transmembrane region" description="Helical" evidence="6">
    <location>
        <begin position="74"/>
        <end position="96"/>
    </location>
</feature>
<sequence>MSVALAVAVGGLFAVGTFLLLRRDLVRVVFGLAVVSQATFVYLIAMGGVAEGARELVPVLDTHGGGVPEIADPVVQALVLTAIVISFGTTALALVLSYRAYEENETIDVTEWVR</sequence>
<evidence type="ECO:0000256" key="5">
    <source>
        <dbReference type="ARBA" id="ARBA00023136"/>
    </source>
</evidence>
<keyword evidence="2" id="KW-1003">Cell membrane</keyword>
<feature type="transmembrane region" description="Helical" evidence="6">
    <location>
        <begin position="28"/>
        <end position="50"/>
    </location>
</feature>
<organism evidence="7 8">
    <name type="scientific">Halobacterium bonnevillei</name>
    <dbReference type="NCBI Taxonomy" id="2692200"/>
    <lineage>
        <taxon>Archaea</taxon>
        <taxon>Methanobacteriati</taxon>
        <taxon>Methanobacteriota</taxon>
        <taxon>Stenosarchaea group</taxon>
        <taxon>Halobacteria</taxon>
        <taxon>Halobacteriales</taxon>
        <taxon>Halobacteriaceae</taxon>
        <taxon>Halobacterium</taxon>
    </lineage>
</organism>
<dbReference type="PANTHER" id="PTHR34583">
    <property type="entry name" value="ANTIPORTER SUBUNIT MNHC2-RELATED"/>
    <property type="match status" value="1"/>
</dbReference>
<reference evidence="7 8" key="1">
    <citation type="submission" date="2019-12" db="EMBL/GenBank/DDBJ databases">
        <title>Isolation and characterization of three novel carbon monoxide-oxidizing members of Halobacteria from salione crusts and soils.</title>
        <authorList>
            <person name="Myers M.R."/>
            <person name="King G.M."/>
        </authorList>
    </citation>
    <scope>NUCLEOTIDE SEQUENCE [LARGE SCALE GENOMIC DNA]</scope>
    <source>
        <strain evidence="7 8">PCN9</strain>
    </source>
</reference>
<dbReference type="Pfam" id="PF00420">
    <property type="entry name" value="Oxidored_q2"/>
    <property type="match status" value="1"/>
</dbReference>
<proteinExistence type="predicted"/>
<accession>A0A6B0SK98</accession>
<evidence type="ECO:0000256" key="3">
    <source>
        <dbReference type="ARBA" id="ARBA00022692"/>
    </source>
</evidence>
<dbReference type="Gene3D" id="1.10.287.3510">
    <property type="match status" value="1"/>
</dbReference>
<keyword evidence="3 6" id="KW-0812">Transmembrane</keyword>
<dbReference type="EMBL" id="WUUU01000003">
    <property type="protein sequence ID" value="MXR19300.1"/>
    <property type="molecule type" value="Genomic_DNA"/>
</dbReference>
<keyword evidence="8" id="KW-1185">Reference proteome</keyword>
<dbReference type="InterPro" id="IPR050601">
    <property type="entry name" value="CPA3_antiporter_subunitC"/>
</dbReference>
<dbReference type="OrthoDB" id="18006at2157"/>
<protein>
    <submittedName>
        <fullName evidence="7">Cation:proton antiporter</fullName>
    </submittedName>
</protein>
<dbReference type="Proteomes" id="UP000471521">
    <property type="component" value="Unassembled WGS sequence"/>
</dbReference>
<gene>
    <name evidence="7" type="ORF">GRX66_01280</name>
</gene>
<dbReference type="GO" id="GO:0005886">
    <property type="term" value="C:plasma membrane"/>
    <property type="evidence" value="ECO:0007669"/>
    <property type="project" value="UniProtKB-SubCell"/>
</dbReference>
<dbReference type="RefSeq" id="WP_159524890.1">
    <property type="nucleotide sequence ID" value="NZ_WUUU01000003.1"/>
</dbReference>
<keyword evidence="4 6" id="KW-1133">Transmembrane helix</keyword>
<dbReference type="PANTHER" id="PTHR34583:SF2">
    <property type="entry name" value="ANTIPORTER SUBUNIT MNHC2-RELATED"/>
    <property type="match status" value="1"/>
</dbReference>
<comment type="caution">
    <text evidence="7">The sequence shown here is derived from an EMBL/GenBank/DDBJ whole genome shotgun (WGS) entry which is preliminary data.</text>
</comment>
<evidence type="ECO:0000313" key="8">
    <source>
        <dbReference type="Proteomes" id="UP000471521"/>
    </source>
</evidence>